<dbReference type="GO" id="GO:0005576">
    <property type="term" value="C:extracellular region"/>
    <property type="evidence" value="ECO:0007669"/>
    <property type="project" value="UniProtKB-SubCell"/>
</dbReference>
<proteinExistence type="inferred from homology"/>
<feature type="chain" id="PRO_5039555225" evidence="5">
    <location>
        <begin position="22"/>
        <end position="141"/>
    </location>
</feature>
<reference evidence="6" key="1">
    <citation type="submission" date="2021-01" db="EMBL/GenBank/DDBJ databases">
        <title>A chromosome-scale assembly of European eel, Anguilla anguilla.</title>
        <authorList>
            <person name="Henkel C."/>
            <person name="Jong-Raadsen S.A."/>
            <person name="Dufour S."/>
            <person name="Weltzien F.-A."/>
            <person name="Palstra A.P."/>
            <person name="Pelster B."/>
            <person name="Spaink H.P."/>
            <person name="Van Den Thillart G.E."/>
            <person name="Jansen H."/>
            <person name="Zahm M."/>
            <person name="Klopp C."/>
            <person name="Cedric C."/>
            <person name="Louis A."/>
            <person name="Berthelot C."/>
            <person name="Parey E."/>
            <person name="Roest Crollius H."/>
            <person name="Montfort J."/>
            <person name="Robinson-Rechavi M."/>
            <person name="Bucao C."/>
            <person name="Bouchez O."/>
            <person name="Gislard M."/>
            <person name="Lluch J."/>
            <person name="Milhes M."/>
            <person name="Lampietro C."/>
            <person name="Lopez Roques C."/>
            <person name="Donnadieu C."/>
            <person name="Braasch I."/>
            <person name="Desvignes T."/>
            <person name="Postlethwait J."/>
            <person name="Bobe J."/>
            <person name="Guiguen Y."/>
            <person name="Dirks R."/>
        </authorList>
    </citation>
    <scope>NUCLEOTIDE SEQUENCE</scope>
    <source>
        <strain evidence="6">Tag_6206</strain>
        <tissue evidence="6">Liver</tissue>
    </source>
</reference>
<name>A0A9D3RVD6_ANGAN</name>
<evidence type="ECO:0000256" key="2">
    <source>
        <dbReference type="ARBA" id="ARBA00005516"/>
    </source>
</evidence>
<gene>
    <name evidence="6" type="ORF">ANANG_G00193210</name>
</gene>
<dbReference type="Proteomes" id="UP001044222">
    <property type="component" value="Chromosome 10"/>
</dbReference>
<keyword evidence="3" id="KW-0964">Secreted</keyword>
<dbReference type="Pfam" id="PF11109">
    <property type="entry name" value="RFamide_26RFa"/>
    <property type="match status" value="1"/>
</dbReference>
<keyword evidence="7" id="KW-1185">Reference proteome</keyword>
<evidence type="ECO:0000313" key="6">
    <source>
        <dbReference type="EMBL" id="KAG5840867.1"/>
    </source>
</evidence>
<comment type="similarity">
    <text evidence="2">Belongs to the RFamide neuropeptide family.</text>
</comment>
<feature type="signal peptide" evidence="5">
    <location>
        <begin position="1"/>
        <end position="21"/>
    </location>
</feature>
<evidence type="ECO:0000256" key="4">
    <source>
        <dbReference type="ARBA" id="ARBA00022815"/>
    </source>
</evidence>
<evidence type="ECO:0000313" key="7">
    <source>
        <dbReference type="Proteomes" id="UP001044222"/>
    </source>
</evidence>
<sequence length="141" mass="15785">MKSSFPLCIFLLLDVGSLVETALLERTELKHTAQDIPHTQESRPTVWLNPLGVFLKKKLDYTKSIMVALQDSCKDSARHAFCTAEGNYKFLKSVSDFAGKSPTAIHTDKRSGNLENLAEELSDYRRKGGFSFRFGKKSNAP</sequence>
<accession>A0A9D3RVD6</accession>
<keyword evidence="5" id="KW-0732">Signal</keyword>
<organism evidence="6 7">
    <name type="scientific">Anguilla anguilla</name>
    <name type="common">European freshwater eel</name>
    <name type="synonym">Muraena anguilla</name>
    <dbReference type="NCBI Taxonomy" id="7936"/>
    <lineage>
        <taxon>Eukaryota</taxon>
        <taxon>Metazoa</taxon>
        <taxon>Chordata</taxon>
        <taxon>Craniata</taxon>
        <taxon>Vertebrata</taxon>
        <taxon>Euteleostomi</taxon>
        <taxon>Actinopterygii</taxon>
        <taxon>Neopterygii</taxon>
        <taxon>Teleostei</taxon>
        <taxon>Anguilliformes</taxon>
        <taxon>Anguillidae</taxon>
        <taxon>Anguilla</taxon>
    </lineage>
</organism>
<dbReference type="AlphaFoldDB" id="A0A9D3RVD6"/>
<comment type="subcellular location">
    <subcellularLocation>
        <location evidence="1">Secreted</location>
    </subcellularLocation>
</comment>
<keyword evidence="4" id="KW-0027">Amidation</keyword>
<protein>
    <submittedName>
        <fullName evidence="6">Uncharacterized protein</fullName>
    </submittedName>
</protein>
<dbReference type="GO" id="GO:0031854">
    <property type="term" value="F:orexigenic neuropeptide QRFP receptor binding"/>
    <property type="evidence" value="ECO:0007669"/>
    <property type="project" value="InterPro"/>
</dbReference>
<dbReference type="InterPro" id="IPR024565">
    <property type="entry name" value="P518"/>
</dbReference>
<evidence type="ECO:0000256" key="3">
    <source>
        <dbReference type="ARBA" id="ARBA00022525"/>
    </source>
</evidence>
<evidence type="ECO:0000256" key="1">
    <source>
        <dbReference type="ARBA" id="ARBA00004613"/>
    </source>
</evidence>
<comment type="caution">
    <text evidence="6">The sequence shown here is derived from an EMBL/GenBank/DDBJ whole genome shotgun (WGS) entry which is preliminary data.</text>
</comment>
<dbReference type="EMBL" id="JAFIRN010000010">
    <property type="protein sequence ID" value="KAG5840867.1"/>
    <property type="molecule type" value="Genomic_DNA"/>
</dbReference>
<evidence type="ECO:0000256" key="5">
    <source>
        <dbReference type="SAM" id="SignalP"/>
    </source>
</evidence>